<keyword evidence="5" id="KW-1185">Reference proteome</keyword>
<evidence type="ECO:0000313" key="4">
    <source>
        <dbReference type="EMBL" id="MBW8485553.1"/>
    </source>
</evidence>
<gene>
    <name evidence="4" type="ORF">K1Y72_24445</name>
</gene>
<dbReference type="EMBL" id="JAIBOA010000016">
    <property type="protein sequence ID" value="MBW8485553.1"/>
    <property type="molecule type" value="Genomic_DNA"/>
</dbReference>
<evidence type="ECO:0000313" key="5">
    <source>
        <dbReference type="Proteomes" id="UP000774570"/>
    </source>
</evidence>
<feature type="domain" description="N-acetyltransferase" evidence="3">
    <location>
        <begin position="9"/>
        <end position="184"/>
    </location>
</feature>
<dbReference type="PANTHER" id="PTHR43877">
    <property type="entry name" value="AMINOALKYLPHOSPHONATE N-ACETYLTRANSFERASE-RELATED-RELATED"/>
    <property type="match status" value="1"/>
</dbReference>
<name>A0ABS7FYN6_9ACTN</name>
<evidence type="ECO:0000256" key="2">
    <source>
        <dbReference type="ARBA" id="ARBA00023315"/>
    </source>
</evidence>
<keyword evidence="2" id="KW-0012">Acyltransferase</keyword>
<evidence type="ECO:0000259" key="3">
    <source>
        <dbReference type="PROSITE" id="PS51186"/>
    </source>
</evidence>
<dbReference type="Pfam" id="PF00583">
    <property type="entry name" value="Acetyltransf_1"/>
    <property type="match status" value="1"/>
</dbReference>
<comment type="caution">
    <text evidence="4">The sequence shown here is derived from an EMBL/GenBank/DDBJ whole genome shotgun (WGS) entry which is preliminary data.</text>
</comment>
<dbReference type="InterPro" id="IPR000182">
    <property type="entry name" value="GNAT_dom"/>
</dbReference>
<protein>
    <submittedName>
        <fullName evidence="4">GNAT family N-acetyltransferase</fullName>
    </submittedName>
</protein>
<proteinExistence type="predicted"/>
<organism evidence="4 5">
    <name type="scientific">Actinomadura parmotrematis</name>
    <dbReference type="NCBI Taxonomy" id="2864039"/>
    <lineage>
        <taxon>Bacteria</taxon>
        <taxon>Bacillati</taxon>
        <taxon>Actinomycetota</taxon>
        <taxon>Actinomycetes</taxon>
        <taxon>Streptosporangiales</taxon>
        <taxon>Thermomonosporaceae</taxon>
        <taxon>Actinomadura</taxon>
    </lineage>
</organism>
<dbReference type="Proteomes" id="UP000774570">
    <property type="component" value="Unassembled WGS sequence"/>
</dbReference>
<reference evidence="4 5" key="1">
    <citation type="submission" date="2021-07" db="EMBL/GenBank/DDBJ databases">
        <title>Actinomadura sp. PM05-2 isolated from lichen.</title>
        <authorList>
            <person name="Somphong A."/>
            <person name="Phongsopitanun W."/>
            <person name="Tanasupawat S."/>
            <person name="Peongsungnone V."/>
        </authorList>
    </citation>
    <scope>NUCLEOTIDE SEQUENCE [LARGE SCALE GENOMIC DNA]</scope>
    <source>
        <strain evidence="4 5">PM05-2</strain>
    </source>
</reference>
<accession>A0ABS7FYN6</accession>
<dbReference type="Gene3D" id="3.40.630.30">
    <property type="match status" value="1"/>
</dbReference>
<evidence type="ECO:0000256" key="1">
    <source>
        <dbReference type="ARBA" id="ARBA00022679"/>
    </source>
</evidence>
<keyword evidence="1" id="KW-0808">Transferase</keyword>
<dbReference type="RefSeq" id="WP_220168784.1">
    <property type="nucleotide sequence ID" value="NZ_JAIBOA010000016.1"/>
</dbReference>
<sequence>MTGGVRLRAGGRDLADEAFDAVCALHDEVFAEPPFAWGPDTAAGNVADLERLRGDPTFRLLLAEDAGRPVGYAYGHRLPVDHGWWGDFPEPLPPDLTAEWEGRTFALVSLALRAPWRGRGTGARIVRGLLAGRDEERAVLSVQPAATATQAFYRHLGWRPVGRKGPLAGVTPPYWDIYLLSPLPGRDAAHG</sequence>
<dbReference type="InterPro" id="IPR016181">
    <property type="entry name" value="Acyl_CoA_acyltransferase"/>
</dbReference>
<dbReference type="SUPFAM" id="SSF55729">
    <property type="entry name" value="Acyl-CoA N-acyltransferases (Nat)"/>
    <property type="match status" value="1"/>
</dbReference>
<dbReference type="InterPro" id="IPR050832">
    <property type="entry name" value="Bact_Acetyltransf"/>
</dbReference>
<dbReference type="PROSITE" id="PS51186">
    <property type="entry name" value="GNAT"/>
    <property type="match status" value="1"/>
</dbReference>